<dbReference type="InterPro" id="IPR036061">
    <property type="entry name" value="CheW-like_dom_sf"/>
</dbReference>
<organism evidence="2 3">
    <name type="scientific">Sulfuriferula multivorans</name>
    <dbReference type="NCBI Taxonomy" id="1559896"/>
    <lineage>
        <taxon>Bacteria</taxon>
        <taxon>Pseudomonadati</taxon>
        <taxon>Pseudomonadota</taxon>
        <taxon>Betaproteobacteria</taxon>
        <taxon>Nitrosomonadales</taxon>
        <taxon>Sulfuricellaceae</taxon>
        <taxon>Sulfuriferula</taxon>
    </lineage>
</organism>
<dbReference type="PANTHER" id="PTHR22617:SF23">
    <property type="entry name" value="CHEMOTAXIS PROTEIN CHEW"/>
    <property type="match status" value="1"/>
</dbReference>
<dbReference type="SUPFAM" id="SSF50341">
    <property type="entry name" value="CheW-like"/>
    <property type="match status" value="1"/>
</dbReference>
<proteinExistence type="predicted"/>
<feature type="domain" description="CheW-like" evidence="1">
    <location>
        <begin position="43"/>
        <end position="180"/>
    </location>
</feature>
<name>A0A401JBK5_9PROT</name>
<dbReference type="EMBL" id="BGOW01000004">
    <property type="protein sequence ID" value="GBL45065.1"/>
    <property type="molecule type" value="Genomic_DNA"/>
</dbReference>
<reference evidence="2 3" key="1">
    <citation type="journal article" date="2019" name="Front. Microbiol.">
        <title>Genomes of Neutrophilic Sulfur-Oxidizing Chemolithoautotrophs Representing 9 Proteobacterial Species From 8 Genera.</title>
        <authorList>
            <person name="Watanabe T."/>
            <person name="Kojima H."/>
            <person name="Umezawa K."/>
            <person name="Hori C."/>
            <person name="Takasuka T.E."/>
            <person name="Kato Y."/>
            <person name="Fukui M."/>
        </authorList>
    </citation>
    <scope>NUCLEOTIDE SEQUENCE [LARGE SCALE GENOMIC DNA]</scope>
    <source>
        <strain evidence="2 3">TTN</strain>
    </source>
</reference>
<dbReference type="GO" id="GO:0007165">
    <property type="term" value="P:signal transduction"/>
    <property type="evidence" value="ECO:0007669"/>
    <property type="project" value="InterPro"/>
</dbReference>
<gene>
    <name evidence="2" type="ORF">SFMTTN_0869</name>
</gene>
<evidence type="ECO:0000259" key="1">
    <source>
        <dbReference type="PROSITE" id="PS50851"/>
    </source>
</evidence>
<keyword evidence="3" id="KW-1185">Reference proteome</keyword>
<dbReference type="InterPro" id="IPR039315">
    <property type="entry name" value="CheW"/>
</dbReference>
<evidence type="ECO:0000313" key="2">
    <source>
        <dbReference type="EMBL" id="GBL45065.1"/>
    </source>
</evidence>
<dbReference type="Gene3D" id="2.30.30.40">
    <property type="entry name" value="SH3 Domains"/>
    <property type="match status" value="1"/>
</dbReference>
<dbReference type="AlphaFoldDB" id="A0A401JBK5"/>
<accession>A0A401JBK5</accession>
<comment type="caution">
    <text evidence="2">The sequence shown here is derived from an EMBL/GenBank/DDBJ whole genome shotgun (WGS) entry which is preliminary data.</text>
</comment>
<dbReference type="SMART" id="SM00260">
    <property type="entry name" value="CheW"/>
    <property type="match status" value="1"/>
</dbReference>
<sequence>MAATRAAIERGSTPPPEETQRILKARAQALAREPVPEEAANARIEVVEFLLAYERYAVESRYVREVYPLENLTPLPCTPDFVLGIINLRGEILSVIDIRKFFELPEQGLTDLNKVIVLRSENMLFGILADAITGVRRIPIADIQSSLPTLTDIRAAYLRGVTPDRTVILDAEKLLSDANIIVQEQVDR</sequence>
<dbReference type="Gene3D" id="2.40.50.180">
    <property type="entry name" value="CheA-289, Domain 4"/>
    <property type="match status" value="1"/>
</dbReference>
<dbReference type="PROSITE" id="PS50851">
    <property type="entry name" value="CHEW"/>
    <property type="match status" value="1"/>
</dbReference>
<dbReference type="GO" id="GO:0005829">
    <property type="term" value="C:cytosol"/>
    <property type="evidence" value="ECO:0007669"/>
    <property type="project" value="TreeGrafter"/>
</dbReference>
<protein>
    <submittedName>
        <fullName evidence="2">Positive regulator of CheA protein activity</fullName>
    </submittedName>
</protein>
<dbReference type="Proteomes" id="UP000286806">
    <property type="component" value="Unassembled WGS sequence"/>
</dbReference>
<dbReference type="PANTHER" id="PTHR22617">
    <property type="entry name" value="CHEMOTAXIS SENSOR HISTIDINE KINASE-RELATED"/>
    <property type="match status" value="1"/>
</dbReference>
<dbReference type="GO" id="GO:0006935">
    <property type="term" value="P:chemotaxis"/>
    <property type="evidence" value="ECO:0007669"/>
    <property type="project" value="InterPro"/>
</dbReference>
<dbReference type="Pfam" id="PF01584">
    <property type="entry name" value="CheW"/>
    <property type="match status" value="1"/>
</dbReference>
<dbReference type="InterPro" id="IPR002545">
    <property type="entry name" value="CheW-lke_dom"/>
</dbReference>
<evidence type="ECO:0000313" key="3">
    <source>
        <dbReference type="Proteomes" id="UP000286806"/>
    </source>
</evidence>